<evidence type="ECO:0000313" key="18">
    <source>
        <dbReference type="Proteomes" id="UP000484015"/>
    </source>
</evidence>
<comment type="caution">
    <text evidence="17">The sequence shown here is derived from an EMBL/GenBank/DDBJ whole genome shotgun (WGS) entry which is preliminary data.</text>
</comment>
<evidence type="ECO:0000256" key="6">
    <source>
        <dbReference type="ARBA" id="ARBA00022741"/>
    </source>
</evidence>
<dbReference type="Gene3D" id="1.20.1110.10">
    <property type="entry name" value="Calcium-transporting ATPase, transmembrane domain"/>
    <property type="match status" value="1"/>
</dbReference>
<dbReference type="Pfam" id="PF00702">
    <property type="entry name" value="Hydrolase"/>
    <property type="match status" value="1"/>
</dbReference>
<evidence type="ECO:0000256" key="7">
    <source>
        <dbReference type="ARBA" id="ARBA00022796"/>
    </source>
</evidence>
<keyword evidence="11" id="KW-0186">Copper</keyword>
<dbReference type="SUPFAM" id="SSF81653">
    <property type="entry name" value="Calcium ATPase, transduction domain A"/>
    <property type="match status" value="1"/>
</dbReference>
<dbReference type="InterPro" id="IPR023299">
    <property type="entry name" value="ATPase_P-typ_cyto_dom_N"/>
</dbReference>
<dbReference type="InterPro" id="IPR059000">
    <property type="entry name" value="ATPase_P-type_domA"/>
</dbReference>
<dbReference type="InterPro" id="IPR004014">
    <property type="entry name" value="ATPase_P-typ_cation-transptr_N"/>
</dbReference>
<evidence type="ECO:0000259" key="16">
    <source>
        <dbReference type="SMART" id="SM00831"/>
    </source>
</evidence>
<keyword evidence="8" id="KW-0067">ATP-binding</keyword>
<evidence type="ECO:0000256" key="5">
    <source>
        <dbReference type="ARBA" id="ARBA00022723"/>
    </source>
</evidence>
<dbReference type="SUPFAM" id="SSF56784">
    <property type="entry name" value="HAD-like"/>
    <property type="match status" value="1"/>
</dbReference>
<feature type="transmembrane region" description="Helical" evidence="15">
    <location>
        <begin position="775"/>
        <end position="794"/>
    </location>
</feature>
<feature type="transmembrane region" description="Helical" evidence="15">
    <location>
        <begin position="228"/>
        <end position="247"/>
    </location>
</feature>
<dbReference type="RefSeq" id="WP_155440975.1">
    <property type="nucleotide sequence ID" value="NZ_WNLA01000016.1"/>
</dbReference>
<evidence type="ECO:0000256" key="10">
    <source>
        <dbReference type="ARBA" id="ARBA00022989"/>
    </source>
</evidence>
<accession>A0A6L6Q673</accession>
<feature type="transmembrane region" description="Helical" evidence="15">
    <location>
        <begin position="800"/>
        <end position="823"/>
    </location>
</feature>
<dbReference type="InterPro" id="IPR036412">
    <property type="entry name" value="HAD-like_sf"/>
</dbReference>
<dbReference type="Gene3D" id="3.40.50.1000">
    <property type="entry name" value="HAD superfamily/HAD-like"/>
    <property type="match status" value="1"/>
</dbReference>
<evidence type="ECO:0000256" key="3">
    <source>
        <dbReference type="ARBA" id="ARBA00022448"/>
    </source>
</evidence>
<feature type="domain" description="Cation-transporting P-type ATPase N-terminal" evidence="16">
    <location>
        <begin position="3"/>
        <end position="62"/>
    </location>
</feature>
<evidence type="ECO:0000256" key="1">
    <source>
        <dbReference type="ARBA" id="ARBA00004127"/>
    </source>
</evidence>
<protein>
    <recommendedName>
        <fullName evidence="2">P-type Cu(+) transporter</fullName>
        <ecNumber evidence="2">7.2.2.8</ecNumber>
    </recommendedName>
</protein>
<keyword evidence="18" id="KW-1185">Reference proteome</keyword>
<keyword evidence="5" id="KW-0479">Metal-binding</keyword>
<dbReference type="Pfam" id="PF00690">
    <property type="entry name" value="Cation_ATPase_N"/>
    <property type="match status" value="1"/>
</dbReference>
<dbReference type="Gene3D" id="3.40.1110.10">
    <property type="entry name" value="Calcium-transporting ATPase, cytoplasmic domain N"/>
    <property type="match status" value="1"/>
</dbReference>
<gene>
    <name evidence="17" type="ORF">GM668_21350</name>
</gene>
<keyword evidence="10 15" id="KW-1133">Transmembrane helix</keyword>
<dbReference type="Proteomes" id="UP000484015">
    <property type="component" value="Unassembled WGS sequence"/>
</dbReference>
<keyword evidence="6" id="KW-0547">Nucleotide-binding</keyword>
<dbReference type="InterPro" id="IPR023214">
    <property type="entry name" value="HAD_sf"/>
</dbReference>
<dbReference type="OrthoDB" id="9814270at2"/>
<evidence type="ECO:0000256" key="9">
    <source>
        <dbReference type="ARBA" id="ARBA00022967"/>
    </source>
</evidence>
<proteinExistence type="predicted"/>
<dbReference type="GO" id="GO:0016887">
    <property type="term" value="F:ATP hydrolysis activity"/>
    <property type="evidence" value="ECO:0007669"/>
    <property type="project" value="InterPro"/>
</dbReference>
<feature type="transmembrane region" description="Helical" evidence="15">
    <location>
        <begin position="700"/>
        <end position="724"/>
    </location>
</feature>
<evidence type="ECO:0000256" key="14">
    <source>
        <dbReference type="ARBA" id="ARBA00049289"/>
    </source>
</evidence>
<dbReference type="SUPFAM" id="SSF81665">
    <property type="entry name" value="Calcium ATPase, transmembrane domain M"/>
    <property type="match status" value="1"/>
</dbReference>
<dbReference type="GO" id="GO:0012505">
    <property type="term" value="C:endomembrane system"/>
    <property type="evidence" value="ECO:0007669"/>
    <property type="project" value="UniProtKB-SubCell"/>
</dbReference>
<dbReference type="GO" id="GO:0005524">
    <property type="term" value="F:ATP binding"/>
    <property type="evidence" value="ECO:0007669"/>
    <property type="project" value="UniProtKB-KW"/>
</dbReference>
<dbReference type="InterPro" id="IPR008250">
    <property type="entry name" value="ATPase_P-typ_transduc_dom_A_sf"/>
</dbReference>
<keyword evidence="13 15" id="KW-0472">Membrane</keyword>
<dbReference type="Pfam" id="PF00689">
    <property type="entry name" value="Cation_ATPase_C"/>
    <property type="match status" value="1"/>
</dbReference>
<dbReference type="PANTHER" id="PTHR42861">
    <property type="entry name" value="CALCIUM-TRANSPORTING ATPASE"/>
    <property type="match status" value="1"/>
</dbReference>
<dbReference type="GO" id="GO:0046872">
    <property type="term" value="F:metal ion binding"/>
    <property type="evidence" value="ECO:0007669"/>
    <property type="project" value="UniProtKB-KW"/>
</dbReference>
<feature type="transmembrane region" description="Helical" evidence="15">
    <location>
        <begin position="632"/>
        <end position="652"/>
    </location>
</feature>
<dbReference type="EMBL" id="WNLA01000016">
    <property type="protein sequence ID" value="MTW04622.1"/>
    <property type="molecule type" value="Genomic_DNA"/>
</dbReference>
<evidence type="ECO:0000256" key="13">
    <source>
        <dbReference type="ARBA" id="ARBA00023136"/>
    </source>
</evidence>
<evidence type="ECO:0000256" key="2">
    <source>
        <dbReference type="ARBA" id="ARBA00012517"/>
    </source>
</evidence>
<evidence type="ECO:0000256" key="15">
    <source>
        <dbReference type="SAM" id="Phobius"/>
    </source>
</evidence>
<keyword evidence="12" id="KW-0406">Ion transport</keyword>
<evidence type="ECO:0000256" key="12">
    <source>
        <dbReference type="ARBA" id="ARBA00023065"/>
    </source>
</evidence>
<dbReference type="GO" id="GO:0016020">
    <property type="term" value="C:membrane"/>
    <property type="evidence" value="ECO:0007669"/>
    <property type="project" value="InterPro"/>
</dbReference>
<evidence type="ECO:0000256" key="11">
    <source>
        <dbReference type="ARBA" id="ARBA00023008"/>
    </source>
</evidence>
<dbReference type="GO" id="GO:0140581">
    <property type="term" value="F:P-type monovalent copper transporter activity"/>
    <property type="evidence" value="ECO:0007669"/>
    <property type="project" value="UniProtKB-EC"/>
</dbReference>
<keyword evidence="4 15" id="KW-0812">Transmembrane</keyword>
<dbReference type="AlphaFoldDB" id="A0A6L6Q673"/>
<evidence type="ECO:0000313" key="17">
    <source>
        <dbReference type="EMBL" id="MTW04622.1"/>
    </source>
</evidence>
<dbReference type="InterPro" id="IPR006068">
    <property type="entry name" value="ATPase_P-typ_cation-transptr_C"/>
</dbReference>
<feature type="transmembrane region" description="Helical" evidence="15">
    <location>
        <begin position="736"/>
        <end position="754"/>
    </location>
</feature>
<dbReference type="PROSITE" id="PS00154">
    <property type="entry name" value="ATPASE_E1_E2"/>
    <property type="match status" value="1"/>
</dbReference>
<dbReference type="InterPro" id="IPR044492">
    <property type="entry name" value="P_typ_ATPase_HD_dom"/>
</dbReference>
<evidence type="ECO:0000256" key="4">
    <source>
        <dbReference type="ARBA" id="ARBA00022692"/>
    </source>
</evidence>
<dbReference type="Pfam" id="PF00122">
    <property type="entry name" value="E1-E2_ATPase"/>
    <property type="match status" value="1"/>
</dbReference>
<keyword evidence="9" id="KW-1278">Translocase</keyword>
<dbReference type="InterPro" id="IPR001757">
    <property type="entry name" value="P_typ_ATPase"/>
</dbReference>
<reference evidence="17 18" key="1">
    <citation type="submission" date="2019-11" db="EMBL/GenBank/DDBJ databases">
        <title>Type strains purchased from KCTC, JCM and DSMZ.</title>
        <authorList>
            <person name="Lu H."/>
        </authorList>
    </citation>
    <scope>NUCLEOTIDE SEQUENCE [LARGE SCALE GENOMIC DNA]</scope>
    <source>
        <strain evidence="17 18">KCTC 42409</strain>
    </source>
</reference>
<dbReference type="FunFam" id="3.40.50.1000:FF:000144">
    <property type="entry name" value="copper-transporting ATPase 1 isoform X2"/>
    <property type="match status" value="1"/>
</dbReference>
<keyword evidence="7" id="KW-0187">Copper transport</keyword>
<dbReference type="SFLD" id="SFLDF00027">
    <property type="entry name" value="p-type_atpase"/>
    <property type="match status" value="1"/>
</dbReference>
<dbReference type="SFLD" id="SFLDS00003">
    <property type="entry name" value="Haloacid_Dehalogenase"/>
    <property type="match status" value="1"/>
</dbReference>
<keyword evidence="3" id="KW-0813">Transport</keyword>
<dbReference type="EC" id="7.2.2.8" evidence="2"/>
<organism evidence="17 18">
    <name type="scientific">Pseudoduganella ginsengisoli</name>
    <dbReference type="NCBI Taxonomy" id="1462440"/>
    <lineage>
        <taxon>Bacteria</taxon>
        <taxon>Pseudomonadati</taxon>
        <taxon>Pseudomonadota</taxon>
        <taxon>Betaproteobacteria</taxon>
        <taxon>Burkholderiales</taxon>
        <taxon>Oxalobacteraceae</taxon>
        <taxon>Telluria group</taxon>
        <taxon>Pseudoduganella</taxon>
    </lineage>
</organism>
<dbReference type="PRINTS" id="PR00119">
    <property type="entry name" value="CATATPASE"/>
</dbReference>
<dbReference type="PRINTS" id="PR00120">
    <property type="entry name" value="HATPASE"/>
</dbReference>
<dbReference type="SFLD" id="SFLDG00002">
    <property type="entry name" value="C1.7:_P-type_atpase_like"/>
    <property type="match status" value="1"/>
</dbReference>
<name>A0A6L6Q673_9BURK</name>
<dbReference type="SMART" id="SM00831">
    <property type="entry name" value="Cation_ATPase_N"/>
    <property type="match status" value="1"/>
</dbReference>
<feature type="transmembrane region" description="Helical" evidence="15">
    <location>
        <begin position="66"/>
        <end position="82"/>
    </location>
</feature>
<dbReference type="InterPro" id="IPR018303">
    <property type="entry name" value="ATPase_P-typ_P_site"/>
</dbReference>
<comment type="subcellular location">
    <subcellularLocation>
        <location evidence="1">Endomembrane system</location>
        <topology evidence="1">Multi-pass membrane protein</topology>
    </subcellularLocation>
</comment>
<dbReference type="InterPro" id="IPR023298">
    <property type="entry name" value="ATPase_P-typ_TM_dom_sf"/>
</dbReference>
<dbReference type="Gene3D" id="2.70.150.10">
    <property type="entry name" value="Calcium-transporting ATPase, cytoplasmic transduction domain A"/>
    <property type="match status" value="1"/>
</dbReference>
<sequence>MTKLPDVSGLSAEEAAQRLAADGPNSLPAAKNGLAALCLRTVREPMFLLLIGAAMLYLVLGDLHQGLFLFLMVGVTVGITLFQEGKTARALQALQEMGGQSALVLRDGQPQRIPSHAVVCGDVLLLAEGDRVAADAVLLYANGLQVDESLLSGESLPVVKLAMAGALPRAGPGAEALPYVWSGTLVLQGDGAARVTATGARTELGKIGQSLAQLRTEPSPLQRSVARLVSWFAAGGLALSLLVTVLYGMQGAWMPAILAGIALSMSLLPEELPVILTVFPAIGAWRMSRVQVLTRRLAAIEALGAVTVLCTDKTGTLTENRMRIEQLHVDGVALPLHRVQGVLPPAFRELVRVASLASKPRSADPMETALHALDGSDVREQPLRAYPLSPGLRAMSQAWDEGAEGMALVATKGAPEAIGALCRLGGEELRAMLCAADTMAGQGLRVLAVASAAHATAHLPEAQDGFELRYLGLIGLADPVRAEVPEALAQCRQAGIRVVMITGDYPLTAATIAMRAGLACEHALTGTEVDSLSEAALRRRLMQATVCARILPAQKLRIVQALKANGEVVAMTGDGVNDAPALKAAHVGIAMGGRGTDVAREAAALILMDDNFASIVRGIRLGRRIFTNMRNAMSYVVAMHVQVAGMALAPALCGWPILLYPMHIAFLELIIDPTCSLAFENEASDEDAMRCPPRDQAAPLLDREAATLALAQGAITLGVTLFAYWRALAMLPAPQARAAGFAVLVLSGLALIFSTLSRRRSALQALASRNRLPRAVAGVATALLLAVLYVPPLADVFQFSALPAAELMTALGLGVASLAGCELSRRLLAPRRQVLNHMQARQ</sequence>
<dbReference type="NCBIfam" id="TIGR01494">
    <property type="entry name" value="ATPase_P-type"/>
    <property type="match status" value="2"/>
</dbReference>
<evidence type="ECO:0000256" key="8">
    <source>
        <dbReference type="ARBA" id="ARBA00022840"/>
    </source>
</evidence>
<comment type="catalytic activity">
    <reaction evidence="14">
        <text>Cu(+)(in) + ATP + H2O = Cu(+)(out) + ADP + phosphate + H(+)</text>
        <dbReference type="Rhea" id="RHEA:25792"/>
        <dbReference type="ChEBI" id="CHEBI:15377"/>
        <dbReference type="ChEBI" id="CHEBI:15378"/>
        <dbReference type="ChEBI" id="CHEBI:30616"/>
        <dbReference type="ChEBI" id="CHEBI:43474"/>
        <dbReference type="ChEBI" id="CHEBI:49552"/>
        <dbReference type="ChEBI" id="CHEBI:456216"/>
        <dbReference type="EC" id="7.2.2.8"/>
    </reaction>
</comment>